<accession>A0ABD2PT69</accession>
<sequence length="188" mass="21489">MPLVDTYLKLIATSNAEKYMRKEDEGKLSELGGHEVIMAFCEQELNHSSWHRGIQVVKQVLLKQQQQPNFITNDTLKEIINLVKHTLEKHIQTFVSDDQQAATCQALERYARRISETIFDRSNGLQEATEKACRAIRGCNQMQMDCFCCVSLSTLAELDSKWKSFCTCHLIAHVVDLQLNSPLVTMLQ</sequence>
<comment type="caution">
    <text evidence="1">The sequence shown here is derived from an EMBL/GenBank/DDBJ whole genome shotgun (WGS) entry which is preliminary data.</text>
</comment>
<name>A0ABD2PT69_9PLAT</name>
<dbReference type="EMBL" id="JBJKFK010003000">
    <property type="protein sequence ID" value="KAL3310390.1"/>
    <property type="molecule type" value="Genomic_DNA"/>
</dbReference>
<dbReference type="AlphaFoldDB" id="A0ABD2PT69"/>
<proteinExistence type="predicted"/>
<protein>
    <submittedName>
        <fullName evidence="1">Uncharacterized protein</fullName>
    </submittedName>
</protein>
<gene>
    <name evidence="1" type="ORF">Ciccas_011046</name>
</gene>
<evidence type="ECO:0000313" key="2">
    <source>
        <dbReference type="Proteomes" id="UP001626550"/>
    </source>
</evidence>
<evidence type="ECO:0000313" key="1">
    <source>
        <dbReference type="EMBL" id="KAL3310390.1"/>
    </source>
</evidence>
<reference evidence="1 2" key="1">
    <citation type="submission" date="2024-11" db="EMBL/GenBank/DDBJ databases">
        <title>Adaptive evolution of stress response genes in parasites aligns with host niche diversity.</title>
        <authorList>
            <person name="Hahn C."/>
            <person name="Resl P."/>
        </authorList>
    </citation>
    <scope>NUCLEOTIDE SEQUENCE [LARGE SCALE GENOMIC DNA]</scope>
    <source>
        <strain evidence="1">EGGRZ-B1_66</strain>
        <tissue evidence="1">Body</tissue>
    </source>
</reference>
<dbReference type="Proteomes" id="UP001626550">
    <property type="component" value="Unassembled WGS sequence"/>
</dbReference>
<organism evidence="1 2">
    <name type="scientific">Cichlidogyrus casuarinus</name>
    <dbReference type="NCBI Taxonomy" id="1844966"/>
    <lineage>
        <taxon>Eukaryota</taxon>
        <taxon>Metazoa</taxon>
        <taxon>Spiralia</taxon>
        <taxon>Lophotrochozoa</taxon>
        <taxon>Platyhelminthes</taxon>
        <taxon>Monogenea</taxon>
        <taxon>Monopisthocotylea</taxon>
        <taxon>Dactylogyridea</taxon>
        <taxon>Ancyrocephalidae</taxon>
        <taxon>Cichlidogyrus</taxon>
    </lineage>
</organism>
<keyword evidence="2" id="KW-1185">Reference proteome</keyword>